<organism evidence="2 3">
    <name type="scientific">Rangifer tarandus platyrhynchus</name>
    <name type="common">Svalbard reindeer</name>
    <dbReference type="NCBI Taxonomy" id="3082113"/>
    <lineage>
        <taxon>Eukaryota</taxon>
        <taxon>Metazoa</taxon>
        <taxon>Chordata</taxon>
        <taxon>Craniata</taxon>
        <taxon>Vertebrata</taxon>
        <taxon>Euteleostomi</taxon>
        <taxon>Mammalia</taxon>
        <taxon>Eutheria</taxon>
        <taxon>Laurasiatheria</taxon>
        <taxon>Artiodactyla</taxon>
        <taxon>Ruminantia</taxon>
        <taxon>Pecora</taxon>
        <taxon>Cervidae</taxon>
        <taxon>Odocoileinae</taxon>
        <taxon>Rangifer</taxon>
    </lineage>
</organism>
<keyword evidence="3" id="KW-1185">Reference proteome</keyword>
<name>A0ABN8ZF75_RANTA</name>
<evidence type="ECO:0000256" key="1">
    <source>
        <dbReference type="SAM" id="MobiDB-lite"/>
    </source>
</evidence>
<evidence type="ECO:0000313" key="2">
    <source>
        <dbReference type="EMBL" id="CAI9172444.1"/>
    </source>
</evidence>
<accession>A0ABN8ZF75</accession>
<protein>
    <submittedName>
        <fullName evidence="2">Uncharacterized protein</fullName>
    </submittedName>
</protein>
<gene>
    <name evidence="2" type="ORF">MRATA1EN1_LOCUS21406</name>
</gene>
<feature type="region of interest" description="Disordered" evidence="1">
    <location>
        <begin position="40"/>
        <end position="60"/>
    </location>
</feature>
<feature type="region of interest" description="Disordered" evidence="1">
    <location>
        <begin position="1"/>
        <end position="24"/>
    </location>
</feature>
<sequence>MSRETHERPSHVFTEQMVSVKSGRGSPCAGCLANVGEASSRREGPLGAGAPAHRAPPDTVQERARRCEICGMPPPARTCRAGGRNWGMFSKHPCISPGPSSRITFPSCCTARFPGIQREVI</sequence>
<feature type="compositionally biased region" description="Basic and acidic residues" evidence="1">
    <location>
        <begin position="1"/>
        <end position="10"/>
    </location>
</feature>
<evidence type="ECO:0000313" key="3">
    <source>
        <dbReference type="Proteomes" id="UP001176941"/>
    </source>
</evidence>
<dbReference type="EMBL" id="OX459968">
    <property type="protein sequence ID" value="CAI9172444.1"/>
    <property type="molecule type" value="Genomic_DNA"/>
</dbReference>
<reference evidence="2" key="1">
    <citation type="submission" date="2023-04" db="EMBL/GenBank/DDBJ databases">
        <authorList>
            <consortium name="ELIXIR-Norway"/>
        </authorList>
    </citation>
    <scope>NUCLEOTIDE SEQUENCE [LARGE SCALE GENOMIC DNA]</scope>
</reference>
<dbReference type="Proteomes" id="UP001176941">
    <property type="component" value="Chromosome 32"/>
</dbReference>
<proteinExistence type="predicted"/>